<dbReference type="AlphaFoldDB" id="A0A0C9WE58"/>
<evidence type="ECO:0000256" key="8">
    <source>
        <dbReference type="SAM" id="SignalP"/>
    </source>
</evidence>
<evidence type="ECO:0000256" key="6">
    <source>
        <dbReference type="ARBA" id="ARBA00023157"/>
    </source>
</evidence>
<dbReference type="CDD" id="cd11010">
    <property type="entry name" value="S1-P1_nuclease"/>
    <property type="match status" value="1"/>
</dbReference>
<feature type="chain" id="PRO_5002205302" evidence="8">
    <location>
        <begin position="24"/>
        <end position="404"/>
    </location>
</feature>
<dbReference type="Pfam" id="PF02265">
    <property type="entry name" value="S1-P1_nuclease"/>
    <property type="match status" value="1"/>
</dbReference>
<dbReference type="EMBL" id="KN839852">
    <property type="protein sequence ID" value="KIJ63062.1"/>
    <property type="molecule type" value="Genomic_DNA"/>
</dbReference>
<evidence type="ECO:0000256" key="1">
    <source>
        <dbReference type="ARBA" id="ARBA00009547"/>
    </source>
</evidence>
<dbReference type="Proteomes" id="UP000053820">
    <property type="component" value="Unassembled WGS sequence"/>
</dbReference>
<keyword evidence="5" id="KW-0378">Hydrolase</keyword>
<dbReference type="GO" id="GO:0046872">
    <property type="term" value="F:metal ion binding"/>
    <property type="evidence" value="ECO:0007669"/>
    <property type="project" value="UniProtKB-KW"/>
</dbReference>
<keyword evidence="2" id="KW-0540">Nuclease</keyword>
<name>A0A0C9WE58_9AGAM</name>
<dbReference type="GO" id="GO:0004519">
    <property type="term" value="F:endonuclease activity"/>
    <property type="evidence" value="ECO:0007669"/>
    <property type="project" value="UniProtKB-KW"/>
</dbReference>
<reference evidence="9 10" key="1">
    <citation type="submission" date="2014-04" db="EMBL/GenBank/DDBJ databases">
        <title>Evolutionary Origins and Diversification of the Mycorrhizal Mutualists.</title>
        <authorList>
            <consortium name="DOE Joint Genome Institute"/>
            <consortium name="Mycorrhizal Genomics Consortium"/>
            <person name="Kohler A."/>
            <person name="Kuo A."/>
            <person name="Nagy L.G."/>
            <person name="Floudas D."/>
            <person name="Copeland A."/>
            <person name="Barry K.W."/>
            <person name="Cichocki N."/>
            <person name="Veneault-Fourrey C."/>
            <person name="LaButti K."/>
            <person name="Lindquist E.A."/>
            <person name="Lipzen A."/>
            <person name="Lundell T."/>
            <person name="Morin E."/>
            <person name="Murat C."/>
            <person name="Riley R."/>
            <person name="Ohm R."/>
            <person name="Sun H."/>
            <person name="Tunlid A."/>
            <person name="Henrissat B."/>
            <person name="Grigoriev I.V."/>
            <person name="Hibbett D.S."/>
            <person name="Martin F."/>
        </authorList>
    </citation>
    <scope>NUCLEOTIDE SEQUENCE [LARGE SCALE GENOMIC DNA]</scope>
    <source>
        <strain evidence="9 10">MD-312</strain>
    </source>
</reference>
<dbReference type="InterPro" id="IPR003154">
    <property type="entry name" value="S1/P1nuclease"/>
</dbReference>
<dbReference type="InterPro" id="IPR008947">
    <property type="entry name" value="PLipase_C/P1_nuclease_dom_sf"/>
</dbReference>
<dbReference type="Gene3D" id="1.10.575.10">
    <property type="entry name" value="P1 Nuclease"/>
    <property type="match status" value="1"/>
</dbReference>
<proteinExistence type="inferred from homology"/>
<dbReference type="SUPFAM" id="SSF48537">
    <property type="entry name" value="Phospholipase C/P1 nuclease"/>
    <property type="match status" value="1"/>
</dbReference>
<comment type="similarity">
    <text evidence="1">Belongs to the nuclease type I family.</text>
</comment>
<keyword evidence="4" id="KW-0255">Endonuclease</keyword>
<evidence type="ECO:0000256" key="3">
    <source>
        <dbReference type="ARBA" id="ARBA00022723"/>
    </source>
</evidence>
<dbReference type="PANTHER" id="PTHR33146:SF29">
    <property type="entry name" value="S1_P1 NUCLEASE"/>
    <property type="match status" value="1"/>
</dbReference>
<dbReference type="PANTHER" id="PTHR33146">
    <property type="entry name" value="ENDONUCLEASE 4"/>
    <property type="match status" value="1"/>
</dbReference>
<dbReference type="GO" id="GO:0006308">
    <property type="term" value="P:DNA catabolic process"/>
    <property type="evidence" value="ECO:0007669"/>
    <property type="project" value="InterPro"/>
</dbReference>
<keyword evidence="7" id="KW-0325">Glycoprotein</keyword>
<keyword evidence="3" id="KW-0479">Metal-binding</keyword>
<organism evidence="9 10">
    <name type="scientific">Hydnomerulius pinastri MD-312</name>
    <dbReference type="NCBI Taxonomy" id="994086"/>
    <lineage>
        <taxon>Eukaryota</taxon>
        <taxon>Fungi</taxon>
        <taxon>Dikarya</taxon>
        <taxon>Basidiomycota</taxon>
        <taxon>Agaricomycotina</taxon>
        <taxon>Agaricomycetes</taxon>
        <taxon>Agaricomycetidae</taxon>
        <taxon>Boletales</taxon>
        <taxon>Boletales incertae sedis</taxon>
        <taxon>Leucogyrophana</taxon>
    </lineage>
</organism>
<protein>
    <submittedName>
        <fullName evidence="9">Unplaced genomic scaffold scaffold_18, whole genome shotgun sequence</fullName>
    </submittedName>
</protein>
<dbReference type="OrthoDB" id="441446at2759"/>
<evidence type="ECO:0000256" key="4">
    <source>
        <dbReference type="ARBA" id="ARBA00022759"/>
    </source>
</evidence>
<keyword evidence="10" id="KW-1185">Reference proteome</keyword>
<evidence type="ECO:0000256" key="5">
    <source>
        <dbReference type="ARBA" id="ARBA00022801"/>
    </source>
</evidence>
<evidence type="ECO:0000256" key="2">
    <source>
        <dbReference type="ARBA" id="ARBA00022722"/>
    </source>
</evidence>
<evidence type="ECO:0000256" key="7">
    <source>
        <dbReference type="ARBA" id="ARBA00023180"/>
    </source>
</evidence>
<accession>A0A0C9WE58</accession>
<keyword evidence="6" id="KW-1015">Disulfide bond</keyword>
<dbReference type="GO" id="GO:0003676">
    <property type="term" value="F:nucleic acid binding"/>
    <property type="evidence" value="ECO:0007669"/>
    <property type="project" value="InterPro"/>
</dbReference>
<dbReference type="GO" id="GO:0016788">
    <property type="term" value="F:hydrolase activity, acting on ester bonds"/>
    <property type="evidence" value="ECO:0007669"/>
    <property type="project" value="InterPro"/>
</dbReference>
<gene>
    <name evidence="9" type="ORF">HYDPIDRAFT_168660</name>
</gene>
<sequence>MRFPSVSLFALAIGAGVIPEALAWGAVGHEVVATIAQMHLHPSVMPKLCDILNYRGDCHLAPVAAWADRIRGQAKYRWTGPLHYIGATDDYPSSTCLFPGSNGWEGRTHINVLSGIRNTTNVLQEYEEFRRAGIDTANVETYVQDALKFLIHFLGDMHMPLHLTGRDRGGNGDKVSFDGRTTNLHSLWDGLLIAQRLRTLPSNYTKPLPIPEVEDNLRDTIYDPYIRRLVWEGLLGKYEDEVESWLTCPSPEPFQEVPTSTFQLIMSWMLRSSSSKDGGLGVDDEVLCPYHWAQPIHQLNCLIVFPKALDEPPYNSFSFDADEEESEGHVCGESNDHDFEDFLTSKAKKSRYLELDTPEYAGFIKEQWIVEKLLTQGGIRLAAVLNWLFAEPVEGELQKRFVSL</sequence>
<evidence type="ECO:0000313" key="10">
    <source>
        <dbReference type="Proteomes" id="UP000053820"/>
    </source>
</evidence>
<keyword evidence="8" id="KW-0732">Signal</keyword>
<feature type="signal peptide" evidence="8">
    <location>
        <begin position="1"/>
        <end position="23"/>
    </location>
</feature>
<dbReference type="HOGENOM" id="CLU_044365_2_0_1"/>
<evidence type="ECO:0000313" key="9">
    <source>
        <dbReference type="EMBL" id="KIJ63062.1"/>
    </source>
</evidence>